<dbReference type="RefSeq" id="WP_379933242.1">
    <property type="nucleotide sequence ID" value="NZ_JBHTHY010000004.1"/>
</dbReference>
<proteinExistence type="predicted"/>
<dbReference type="Proteomes" id="UP001597012">
    <property type="component" value="Unassembled WGS sequence"/>
</dbReference>
<accession>A0ABW3B289</accession>
<gene>
    <name evidence="1" type="ORF">ACFQZJ_06610</name>
</gene>
<dbReference type="CDD" id="cd24013">
    <property type="entry name" value="ASKHA_ATPase_BT3980-like"/>
    <property type="match status" value="1"/>
</dbReference>
<organism evidence="1 2">
    <name type="scientific">Maribacter chungangensis</name>
    <dbReference type="NCBI Taxonomy" id="1069117"/>
    <lineage>
        <taxon>Bacteria</taxon>
        <taxon>Pseudomonadati</taxon>
        <taxon>Bacteroidota</taxon>
        <taxon>Flavobacteriia</taxon>
        <taxon>Flavobacteriales</taxon>
        <taxon>Flavobacteriaceae</taxon>
        <taxon>Maribacter</taxon>
    </lineage>
</organism>
<evidence type="ECO:0000313" key="2">
    <source>
        <dbReference type="Proteomes" id="UP001597012"/>
    </source>
</evidence>
<dbReference type="Pfam" id="PF12864">
    <property type="entry name" value="DUF3822"/>
    <property type="match status" value="1"/>
</dbReference>
<dbReference type="Gene3D" id="3.30.420.260">
    <property type="match status" value="1"/>
</dbReference>
<dbReference type="InterPro" id="IPR024213">
    <property type="entry name" value="DUF3822"/>
</dbReference>
<name>A0ABW3B289_9FLAO</name>
<keyword evidence="2" id="KW-1185">Reference proteome</keyword>
<reference evidence="2" key="1">
    <citation type="journal article" date="2019" name="Int. J. Syst. Evol. Microbiol.">
        <title>The Global Catalogue of Microorganisms (GCM) 10K type strain sequencing project: providing services to taxonomists for standard genome sequencing and annotation.</title>
        <authorList>
            <consortium name="The Broad Institute Genomics Platform"/>
            <consortium name="The Broad Institute Genome Sequencing Center for Infectious Disease"/>
            <person name="Wu L."/>
            <person name="Ma J."/>
        </authorList>
    </citation>
    <scope>NUCLEOTIDE SEQUENCE [LARGE SCALE GENOMIC DNA]</scope>
    <source>
        <strain evidence="2">CCUG 61948</strain>
    </source>
</reference>
<evidence type="ECO:0000313" key="1">
    <source>
        <dbReference type="EMBL" id="MFD0797124.1"/>
    </source>
</evidence>
<protein>
    <submittedName>
        <fullName evidence="1">DUF3822 family protein</fullName>
    </submittedName>
</protein>
<comment type="caution">
    <text evidence="1">The sequence shown here is derived from an EMBL/GenBank/DDBJ whole genome shotgun (WGS) entry which is preliminary data.</text>
</comment>
<dbReference type="Gene3D" id="3.30.420.250">
    <property type="match status" value="1"/>
</dbReference>
<sequence>MTKKRKNNSSDIPDKSFQKLSIQVSLNGLSFCVADTVSHKIVYSDYLVFPEELNIVAVQDQLDKLVKKHQLHQKQFDHVTVVHRNTLFGLVPKALFDANSLSDYLKFNTRIFPTDSLAYDELEHQDIINVYVPYANINNYIYDIFGEFTFFHNGTILIQSLLNGYGNQKDTICYAHVSKNQLDICVVAHKNLLLYNSFLYETKEDFAYYLLFVLEQLELDNDQVPVKLFGAIEEDHAVFKLCRKYIKKIIIFTPSSPQYLQLGEPEGPRIDFTVLNTL</sequence>
<dbReference type="EMBL" id="JBHTHY010000004">
    <property type="protein sequence ID" value="MFD0797124.1"/>
    <property type="molecule type" value="Genomic_DNA"/>
</dbReference>